<dbReference type="PANTHER" id="PTHR43479">
    <property type="entry name" value="ACREF/ENVCD OPERON REPRESSOR-RELATED"/>
    <property type="match status" value="1"/>
</dbReference>
<dbReference type="PROSITE" id="PS01081">
    <property type="entry name" value="HTH_TETR_1"/>
    <property type="match status" value="1"/>
</dbReference>
<accession>A0A8I0AN73</accession>
<evidence type="ECO:0000313" key="4">
    <source>
        <dbReference type="EMBL" id="MBC5661850.1"/>
    </source>
</evidence>
<dbReference type="AlphaFoldDB" id="A0A8I0AN73"/>
<dbReference type="InterPro" id="IPR050624">
    <property type="entry name" value="HTH-type_Tx_Regulator"/>
</dbReference>
<dbReference type="Pfam" id="PF00440">
    <property type="entry name" value="TetR_N"/>
    <property type="match status" value="1"/>
</dbReference>
<dbReference type="InterPro" id="IPR009057">
    <property type="entry name" value="Homeodomain-like_sf"/>
</dbReference>
<dbReference type="GO" id="GO:0003677">
    <property type="term" value="F:DNA binding"/>
    <property type="evidence" value="ECO:0007669"/>
    <property type="project" value="UniProtKB-UniRule"/>
</dbReference>
<dbReference type="PROSITE" id="PS50977">
    <property type="entry name" value="HTH_TETR_2"/>
    <property type="match status" value="1"/>
</dbReference>
<feature type="DNA-binding region" description="H-T-H motif" evidence="2">
    <location>
        <begin position="28"/>
        <end position="47"/>
    </location>
</feature>
<dbReference type="PRINTS" id="PR00455">
    <property type="entry name" value="HTHTETR"/>
</dbReference>
<dbReference type="EMBL" id="JACOOX010000002">
    <property type="protein sequence ID" value="MBC5661850.1"/>
    <property type="molecule type" value="Genomic_DNA"/>
</dbReference>
<evidence type="ECO:0000256" key="2">
    <source>
        <dbReference type="PROSITE-ProRule" id="PRU00335"/>
    </source>
</evidence>
<dbReference type="InterPro" id="IPR001647">
    <property type="entry name" value="HTH_TetR"/>
</dbReference>
<proteinExistence type="predicted"/>
<keyword evidence="5" id="KW-1185">Reference proteome</keyword>
<gene>
    <name evidence="4" type="ORF">H8S09_02900</name>
</gene>
<dbReference type="InterPro" id="IPR023772">
    <property type="entry name" value="DNA-bd_HTH_TetR-type_CS"/>
</dbReference>
<sequence length="207" mass="23624">MKDDRETKEKLLASAEHEFMEKGYQGASLRNICKNAGVTTGALYFFFKDKDDIFASLVAPVLGSIRTMMEAHMQQELQEVKGELQEGKDDFSDDIYASRRIIHELYQNYDRVQLLLTKSQGSSLAGCIDEFVAFTEKNYRMLADAQAKVCGVTAPDDYTIHWMAHMQIDAFVHLLTHEPNEEKAVAHLGDILKYLLAGWYALFQRDE</sequence>
<evidence type="ECO:0000256" key="1">
    <source>
        <dbReference type="ARBA" id="ARBA00023125"/>
    </source>
</evidence>
<keyword evidence="1 2" id="KW-0238">DNA-binding</keyword>
<dbReference type="PANTHER" id="PTHR43479:SF11">
    <property type="entry name" value="ACREF_ENVCD OPERON REPRESSOR-RELATED"/>
    <property type="match status" value="1"/>
</dbReference>
<comment type="caution">
    <text evidence="4">The sequence shown here is derived from an EMBL/GenBank/DDBJ whole genome shotgun (WGS) entry which is preliminary data.</text>
</comment>
<dbReference type="Proteomes" id="UP000615234">
    <property type="component" value="Unassembled WGS sequence"/>
</dbReference>
<evidence type="ECO:0000259" key="3">
    <source>
        <dbReference type="PROSITE" id="PS50977"/>
    </source>
</evidence>
<dbReference type="RefSeq" id="WP_186847350.1">
    <property type="nucleotide sequence ID" value="NZ_JACOOX010000002.1"/>
</dbReference>
<name>A0A8I0AN73_9FIRM</name>
<feature type="domain" description="HTH tetR-type" evidence="3">
    <location>
        <begin position="5"/>
        <end position="65"/>
    </location>
</feature>
<evidence type="ECO:0000313" key="5">
    <source>
        <dbReference type="Proteomes" id="UP000615234"/>
    </source>
</evidence>
<dbReference type="SUPFAM" id="SSF46689">
    <property type="entry name" value="Homeodomain-like"/>
    <property type="match status" value="1"/>
</dbReference>
<dbReference type="Gene3D" id="1.10.357.10">
    <property type="entry name" value="Tetracycline Repressor, domain 2"/>
    <property type="match status" value="1"/>
</dbReference>
<organism evidence="4 5">
    <name type="scientific">Coprococcus hominis</name>
    <name type="common">ex Liu et al. 2022</name>
    <dbReference type="NCBI Taxonomy" id="2763039"/>
    <lineage>
        <taxon>Bacteria</taxon>
        <taxon>Bacillati</taxon>
        <taxon>Bacillota</taxon>
        <taxon>Clostridia</taxon>
        <taxon>Lachnospirales</taxon>
        <taxon>Lachnospiraceae</taxon>
        <taxon>Coprococcus</taxon>
    </lineage>
</organism>
<reference evidence="4 5" key="1">
    <citation type="submission" date="2020-08" db="EMBL/GenBank/DDBJ databases">
        <title>Genome public.</title>
        <authorList>
            <person name="Liu C."/>
            <person name="Sun Q."/>
        </authorList>
    </citation>
    <scope>NUCLEOTIDE SEQUENCE [LARGE SCALE GENOMIC DNA]</scope>
    <source>
        <strain evidence="4 5">NSJ-10</strain>
    </source>
</reference>
<protein>
    <submittedName>
        <fullName evidence="4">TetR/AcrR family transcriptional regulator</fullName>
    </submittedName>
</protein>